<dbReference type="InterPro" id="IPR002110">
    <property type="entry name" value="Ankyrin_rpt"/>
</dbReference>
<evidence type="ECO:0000256" key="2">
    <source>
        <dbReference type="ARBA" id="ARBA00023043"/>
    </source>
</evidence>
<protein>
    <submittedName>
        <fullName evidence="4">Ankyrin</fullName>
    </submittedName>
</protein>
<keyword evidence="5" id="KW-1185">Reference proteome</keyword>
<dbReference type="VEuPathDB" id="FungiDB:P168DRAFT_292680"/>
<dbReference type="AlphaFoldDB" id="A0A2I1CVD4"/>
<dbReference type="PROSITE" id="PS50088">
    <property type="entry name" value="ANK_REPEAT"/>
    <property type="match status" value="3"/>
</dbReference>
<feature type="repeat" description="ANK" evidence="3">
    <location>
        <begin position="1"/>
        <end position="27"/>
    </location>
</feature>
<feature type="repeat" description="ANK" evidence="3">
    <location>
        <begin position="161"/>
        <end position="193"/>
    </location>
</feature>
<gene>
    <name evidence="4" type="ORF">P168DRAFT_292680</name>
</gene>
<comment type="caution">
    <text evidence="4">The sequence shown here is derived from an EMBL/GenBank/DDBJ whole genome shotgun (WGS) entry which is preliminary data.</text>
</comment>
<dbReference type="OrthoDB" id="20872at2759"/>
<keyword evidence="1" id="KW-0677">Repeat</keyword>
<organism evidence="4 5">
    <name type="scientific">Aspergillus campestris (strain IBT 28561)</name>
    <dbReference type="NCBI Taxonomy" id="1392248"/>
    <lineage>
        <taxon>Eukaryota</taxon>
        <taxon>Fungi</taxon>
        <taxon>Dikarya</taxon>
        <taxon>Ascomycota</taxon>
        <taxon>Pezizomycotina</taxon>
        <taxon>Eurotiomycetes</taxon>
        <taxon>Eurotiomycetidae</taxon>
        <taxon>Eurotiales</taxon>
        <taxon>Aspergillaceae</taxon>
        <taxon>Aspergillus</taxon>
        <taxon>Aspergillus subgen. Circumdati</taxon>
    </lineage>
</organism>
<dbReference type="Pfam" id="PF13637">
    <property type="entry name" value="Ank_4"/>
    <property type="match status" value="2"/>
</dbReference>
<dbReference type="Pfam" id="PF12796">
    <property type="entry name" value="Ank_2"/>
    <property type="match status" value="2"/>
</dbReference>
<dbReference type="SUPFAM" id="SSF48403">
    <property type="entry name" value="Ankyrin repeat"/>
    <property type="match status" value="1"/>
</dbReference>
<dbReference type="PROSITE" id="PS50297">
    <property type="entry name" value="ANK_REP_REGION"/>
    <property type="match status" value="1"/>
</dbReference>
<sequence>MIAANKGHVAVVRVLLQHGAGLTRPDILNATPITIAALRGHTAVVEALIEHLEQHHTTVMPDTQNQAIVYAALSGHTTLVRFLLDRGVPVDTSGRVNSHTPLFYAVRRSDEALIRLLLERGANPLYIPSDGNKSPLAFAAGYCGNEIVSMLLDRCVDLDTEGVKAMHAAVIRNNAWLVDRLIARGVDPASKDEHLHRPLVSWAADLGCLNIVRLLLEKGADARACDPDGLMPVDYASKRGYTALVQLLENHVSMKP</sequence>
<proteinExistence type="predicted"/>
<dbReference type="PANTHER" id="PTHR24198:SF165">
    <property type="entry name" value="ANKYRIN REPEAT-CONTAINING PROTEIN-RELATED"/>
    <property type="match status" value="1"/>
</dbReference>
<dbReference type="Gene3D" id="1.25.40.20">
    <property type="entry name" value="Ankyrin repeat-containing domain"/>
    <property type="match status" value="2"/>
</dbReference>
<dbReference type="PANTHER" id="PTHR24198">
    <property type="entry name" value="ANKYRIN REPEAT AND PROTEIN KINASE DOMAIN-CONTAINING PROTEIN"/>
    <property type="match status" value="1"/>
</dbReference>
<reference evidence="4" key="1">
    <citation type="submission" date="2016-12" db="EMBL/GenBank/DDBJ databases">
        <title>The genomes of Aspergillus section Nigri reveals drivers in fungal speciation.</title>
        <authorList>
            <consortium name="DOE Joint Genome Institute"/>
            <person name="Vesth T.C."/>
            <person name="Nybo J."/>
            <person name="Theobald S."/>
            <person name="Brandl J."/>
            <person name="Frisvad J.C."/>
            <person name="Nielsen K.F."/>
            <person name="Lyhne E.K."/>
            <person name="Kogle M.E."/>
            <person name="Kuo A."/>
            <person name="Riley R."/>
            <person name="Clum A."/>
            <person name="Nolan M."/>
            <person name="Lipzen A."/>
            <person name="Salamov A."/>
            <person name="Henrissat B."/>
            <person name="Wiebenga A."/>
            <person name="De vries R.P."/>
            <person name="Grigoriev I.V."/>
            <person name="Mortensen U.H."/>
            <person name="Andersen M.R."/>
            <person name="Baker S.E."/>
        </authorList>
    </citation>
    <scope>NUCLEOTIDE SEQUENCE</scope>
    <source>
        <strain evidence="4">IBT 28561</strain>
    </source>
</reference>
<feature type="repeat" description="ANK" evidence="3">
    <location>
        <begin position="97"/>
        <end position="123"/>
    </location>
</feature>
<dbReference type="InterPro" id="IPR036770">
    <property type="entry name" value="Ankyrin_rpt-contain_sf"/>
</dbReference>
<evidence type="ECO:0000313" key="5">
    <source>
        <dbReference type="Proteomes" id="UP000234254"/>
    </source>
</evidence>
<evidence type="ECO:0000256" key="1">
    <source>
        <dbReference type="ARBA" id="ARBA00022737"/>
    </source>
</evidence>
<dbReference type="SMART" id="SM00248">
    <property type="entry name" value="ANK"/>
    <property type="match status" value="7"/>
</dbReference>
<dbReference type="Proteomes" id="UP000234254">
    <property type="component" value="Unassembled WGS sequence"/>
</dbReference>
<dbReference type="GeneID" id="36545164"/>
<dbReference type="RefSeq" id="XP_024690177.1">
    <property type="nucleotide sequence ID" value="XM_024837640.1"/>
</dbReference>
<accession>A0A2I1CVD4</accession>
<name>A0A2I1CVD4_ASPC2</name>
<keyword evidence="2 3" id="KW-0040">ANK repeat</keyword>
<evidence type="ECO:0000313" key="4">
    <source>
        <dbReference type="EMBL" id="PKY01583.1"/>
    </source>
</evidence>
<evidence type="ECO:0000256" key="3">
    <source>
        <dbReference type="PROSITE-ProRule" id="PRU00023"/>
    </source>
</evidence>
<dbReference type="EMBL" id="MSFM01000011">
    <property type="protein sequence ID" value="PKY01583.1"/>
    <property type="molecule type" value="Genomic_DNA"/>
</dbReference>